<dbReference type="SUPFAM" id="SSF53335">
    <property type="entry name" value="S-adenosyl-L-methionine-dependent methyltransferases"/>
    <property type="match status" value="1"/>
</dbReference>
<dbReference type="EC" id="2.1.1.199" evidence="6"/>
<dbReference type="InterPro" id="IPR029063">
    <property type="entry name" value="SAM-dependent_MTases_sf"/>
</dbReference>
<evidence type="ECO:0000313" key="7">
    <source>
        <dbReference type="EMBL" id="MDM5147279.1"/>
    </source>
</evidence>
<dbReference type="InterPro" id="IPR023397">
    <property type="entry name" value="SAM-dep_MeTrfase_MraW_recog"/>
</dbReference>
<reference evidence="7" key="2">
    <citation type="journal article" date="2023" name="Microbiome">
        <title>Synthase-selected sorting approach identifies a beta-lactone synthase in a nudibranch symbiotic bacterium.</title>
        <authorList>
            <person name="Dzunkova M."/>
            <person name="La Clair J.J."/>
            <person name="Tyml T."/>
            <person name="Doud D."/>
            <person name="Schulz F."/>
            <person name="Piquer-Esteban S."/>
            <person name="Porcel Sanchis D."/>
            <person name="Osborn A."/>
            <person name="Robinson D."/>
            <person name="Louie K.B."/>
            <person name="Bowen B.P."/>
            <person name="Bowers R.M."/>
            <person name="Lee J."/>
            <person name="Arnau V."/>
            <person name="Diaz-Villanueva W."/>
            <person name="Stepanauskas R."/>
            <person name="Gosliner T."/>
            <person name="Date S.V."/>
            <person name="Northen T.R."/>
            <person name="Cheng J.F."/>
            <person name="Burkart M.D."/>
            <person name="Woyke T."/>
        </authorList>
    </citation>
    <scope>NUCLEOTIDE SEQUENCE</scope>
    <source>
        <strain evidence="7">Df01</strain>
    </source>
</reference>
<feature type="binding site" evidence="6">
    <location>
        <position position="98"/>
    </location>
    <ligand>
        <name>S-adenosyl-L-methionine</name>
        <dbReference type="ChEBI" id="CHEBI:59789"/>
    </ligand>
</feature>
<keyword evidence="4 6" id="KW-0808">Transferase</keyword>
<proteinExistence type="inferred from homology"/>
<dbReference type="HAMAP" id="MF_01007">
    <property type="entry name" value="16SrRNA_methyltr_H"/>
    <property type="match status" value="1"/>
</dbReference>
<sequence length="298" mass="32688">MTHQTVLEQEAVTALLTPPVADGTYIDATYGGGGHSTQILSKLTATATLLALDCDEWAEKNAATITDSRFVFKRSNFFHLQEMATEAGIASAHGVLFDLGVSSPQLDVAERGLSFQRTGPLDMRLDRRQKTTVAHLLATEDEQTLIHIFKTYGEEPEARRVAKAICAKRHEITDTTSLAKVVADSKRLRMPGRHPATLVFQALRMEVNSELANLRRGLEAACKLLATRGRLVVISFHSLEDRLVKHLLRGPAFPGVGRINQLNMEAVGNLVTPSEDEVAANPRARSARMRVFVKLAAL</sequence>
<feature type="binding site" evidence="6">
    <location>
        <position position="77"/>
    </location>
    <ligand>
        <name>S-adenosyl-L-methionine</name>
        <dbReference type="ChEBI" id="CHEBI:59789"/>
    </ligand>
</feature>
<dbReference type="Gene3D" id="1.10.150.170">
    <property type="entry name" value="Putative methyltransferase TM0872, insert domain"/>
    <property type="match status" value="1"/>
</dbReference>
<evidence type="ECO:0000256" key="2">
    <source>
        <dbReference type="ARBA" id="ARBA00022552"/>
    </source>
</evidence>
<evidence type="ECO:0000256" key="5">
    <source>
        <dbReference type="ARBA" id="ARBA00022691"/>
    </source>
</evidence>
<name>A0ABT7QKP7_9GAMM</name>
<comment type="caution">
    <text evidence="7">The sequence shown here is derived from an EMBL/GenBank/DDBJ whole genome shotgun (WGS) entry which is preliminary data.</text>
</comment>
<dbReference type="Gene3D" id="3.40.50.150">
    <property type="entry name" value="Vaccinia Virus protein VP39"/>
    <property type="match status" value="1"/>
</dbReference>
<comment type="subcellular location">
    <subcellularLocation>
        <location evidence="6">Cytoplasm</location>
    </subcellularLocation>
</comment>
<feature type="binding site" evidence="6">
    <location>
        <position position="105"/>
    </location>
    <ligand>
        <name>S-adenosyl-L-methionine</name>
        <dbReference type="ChEBI" id="CHEBI:59789"/>
    </ligand>
</feature>
<dbReference type="SUPFAM" id="SSF81799">
    <property type="entry name" value="Putative methyltransferase TM0872, insert domain"/>
    <property type="match status" value="1"/>
</dbReference>
<dbReference type="GO" id="GO:0032259">
    <property type="term" value="P:methylation"/>
    <property type="evidence" value="ECO:0007669"/>
    <property type="project" value="UniProtKB-KW"/>
</dbReference>
<evidence type="ECO:0000313" key="8">
    <source>
        <dbReference type="Proteomes" id="UP001168167"/>
    </source>
</evidence>
<dbReference type="Pfam" id="PF01795">
    <property type="entry name" value="Methyltransf_5"/>
    <property type="match status" value="1"/>
</dbReference>
<dbReference type="Proteomes" id="UP001168167">
    <property type="component" value="Unassembled WGS sequence"/>
</dbReference>
<dbReference type="NCBIfam" id="TIGR00006">
    <property type="entry name" value="16S rRNA (cytosine(1402)-N(4))-methyltransferase RsmH"/>
    <property type="match status" value="1"/>
</dbReference>
<comment type="catalytic activity">
    <reaction evidence="6">
        <text>cytidine(1402) in 16S rRNA + S-adenosyl-L-methionine = N(4)-methylcytidine(1402) in 16S rRNA + S-adenosyl-L-homocysteine + H(+)</text>
        <dbReference type="Rhea" id="RHEA:42928"/>
        <dbReference type="Rhea" id="RHEA-COMP:10286"/>
        <dbReference type="Rhea" id="RHEA-COMP:10287"/>
        <dbReference type="ChEBI" id="CHEBI:15378"/>
        <dbReference type="ChEBI" id="CHEBI:57856"/>
        <dbReference type="ChEBI" id="CHEBI:59789"/>
        <dbReference type="ChEBI" id="CHEBI:74506"/>
        <dbReference type="ChEBI" id="CHEBI:82748"/>
        <dbReference type="EC" id="2.1.1.199"/>
    </reaction>
</comment>
<dbReference type="PANTHER" id="PTHR11265:SF0">
    <property type="entry name" value="12S RRNA N4-METHYLCYTIDINE METHYLTRANSFERASE"/>
    <property type="match status" value="1"/>
</dbReference>
<keyword evidence="8" id="KW-1185">Reference proteome</keyword>
<evidence type="ECO:0000256" key="4">
    <source>
        <dbReference type="ARBA" id="ARBA00022679"/>
    </source>
</evidence>
<comment type="function">
    <text evidence="6">Specifically methylates the N4 position of cytidine in position 1402 (C1402) of 16S rRNA.</text>
</comment>
<evidence type="ECO:0000256" key="1">
    <source>
        <dbReference type="ARBA" id="ARBA00010396"/>
    </source>
</evidence>
<comment type="similarity">
    <text evidence="1 6">Belongs to the methyltransferase superfamily. RsmH family.</text>
</comment>
<protein>
    <recommendedName>
        <fullName evidence="6">Ribosomal RNA small subunit methyltransferase H</fullName>
        <ecNumber evidence="6">2.1.1.199</ecNumber>
    </recommendedName>
    <alternativeName>
        <fullName evidence="6">16S rRNA m(4)C1402 methyltransferase</fullName>
    </alternativeName>
    <alternativeName>
        <fullName evidence="6">rRNA (cytosine-N(4)-)-methyltransferase RsmH</fullName>
    </alternativeName>
</protein>
<dbReference type="PANTHER" id="PTHR11265">
    <property type="entry name" value="S-ADENOSYL-METHYLTRANSFERASE MRAW"/>
    <property type="match status" value="1"/>
</dbReference>
<feature type="binding site" evidence="6">
    <location>
        <begin position="33"/>
        <end position="35"/>
    </location>
    <ligand>
        <name>S-adenosyl-L-methionine</name>
        <dbReference type="ChEBI" id="CHEBI:59789"/>
    </ligand>
</feature>
<reference evidence="7" key="1">
    <citation type="submission" date="2022-08" db="EMBL/GenBank/DDBJ databases">
        <authorList>
            <person name="Dzunkova M."/>
            <person name="La Clair J."/>
            <person name="Tyml T."/>
            <person name="Doud D."/>
            <person name="Schulz F."/>
            <person name="Piquer S."/>
            <person name="Porcel Sanchis D."/>
            <person name="Osborn A."/>
            <person name="Robinson D."/>
            <person name="Louie K.B."/>
            <person name="Bowen B.P."/>
            <person name="Bowers R."/>
            <person name="Lee J."/>
            <person name="Arnau Llombart V."/>
            <person name="Diaz Villanueva W."/>
            <person name="Gosliner T."/>
            <person name="Northen T."/>
            <person name="Cheng J.-F."/>
            <person name="Burkart M.D."/>
            <person name="Woyke T."/>
        </authorList>
    </citation>
    <scope>NUCLEOTIDE SEQUENCE</scope>
    <source>
        <strain evidence="7">Df01</strain>
    </source>
</reference>
<dbReference type="InterPro" id="IPR002903">
    <property type="entry name" value="RsmH"/>
</dbReference>
<accession>A0ABT7QKP7</accession>
<keyword evidence="2 6" id="KW-0698">rRNA processing</keyword>
<gene>
    <name evidence="6 7" type="primary">rsmH</name>
    <name evidence="7" type="ORF">NQX30_02675</name>
</gene>
<keyword evidence="6" id="KW-0963">Cytoplasm</keyword>
<dbReference type="PIRSF" id="PIRSF004486">
    <property type="entry name" value="MraW"/>
    <property type="match status" value="1"/>
</dbReference>
<feature type="binding site" evidence="6">
    <location>
        <position position="53"/>
    </location>
    <ligand>
        <name>S-adenosyl-L-methionine</name>
        <dbReference type="ChEBI" id="CHEBI:59789"/>
    </ligand>
</feature>
<dbReference type="GO" id="GO:0008168">
    <property type="term" value="F:methyltransferase activity"/>
    <property type="evidence" value="ECO:0007669"/>
    <property type="project" value="UniProtKB-KW"/>
</dbReference>
<keyword evidence="3 6" id="KW-0489">Methyltransferase</keyword>
<keyword evidence="5 6" id="KW-0949">S-adenosyl-L-methionine</keyword>
<organism evidence="7 8">
    <name type="scientific">Candidatus Doriopsillibacter californiensis</name>
    <dbReference type="NCBI Taxonomy" id="2970740"/>
    <lineage>
        <taxon>Bacteria</taxon>
        <taxon>Pseudomonadati</taxon>
        <taxon>Pseudomonadota</taxon>
        <taxon>Gammaproteobacteria</taxon>
        <taxon>Candidatus Tethybacterales</taxon>
        <taxon>Candidatus Persebacteraceae</taxon>
        <taxon>Candidatus Doriopsillibacter</taxon>
    </lineage>
</organism>
<evidence type="ECO:0000256" key="6">
    <source>
        <dbReference type="HAMAP-Rule" id="MF_01007"/>
    </source>
</evidence>
<evidence type="ECO:0000256" key="3">
    <source>
        <dbReference type="ARBA" id="ARBA00022603"/>
    </source>
</evidence>
<dbReference type="EMBL" id="JANQAO010000001">
    <property type="protein sequence ID" value="MDM5147279.1"/>
    <property type="molecule type" value="Genomic_DNA"/>
</dbReference>